<accession>A0ABV2A635</accession>
<dbReference type="EC" id="2.3.1.-" evidence="6"/>
<dbReference type="InterPro" id="IPR018357">
    <property type="entry name" value="Hexapep_transf_CS"/>
</dbReference>
<dbReference type="InterPro" id="IPR011004">
    <property type="entry name" value="Trimer_LpxA-like_sf"/>
</dbReference>
<evidence type="ECO:0000313" key="7">
    <source>
        <dbReference type="Proteomes" id="UP001465331"/>
    </source>
</evidence>
<dbReference type="Gene3D" id="2.160.10.10">
    <property type="entry name" value="Hexapeptide repeat proteins"/>
    <property type="match status" value="1"/>
</dbReference>
<organism evidence="6 7">
    <name type="scientific">Sinimarinibacterium thermocellulolyticum</name>
    <dbReference type="NCBI Taxonomy" id="3170016"/>
    <lineage>
        <taxon>Bacteria</taxon>
        <taxon>Pseudomonadati</taxon>
        <taxon>Pseudomonadota</taxon>
        <taxon>Gammaproteobacteria</taxon>
        <taxon>Nevskiales</taxon>
        <taxon>Nevskiaceae</taxon>
        <taxon>Sinimarinibacterium</taxon>
    </lineage>
</organism>
<dbReference type="SUPFAM" id="SSF51161">
    <property type="entry name" value="Trimeric LpxA-like enzymes"/>
    <property type="match status" value="1"/>
</dbReference>
<dbReference type="Proteomes" id="UP001465331">
    <property type="component" value="Unassembled WGS sequence"/>
</dbReference>
<keyword evidence="7" id="KW-1185">Reference proteome</keyword>
<evidence type="ECO:0000256" key="4">
    <source>
        <dbReference type="ARBA" id="ARBA00023315"/>
    </source>
</evidence>
<feature type="compositionally biased region" description="Low complexity" evidence="5">
    <location>
        <begin position="277"/>
        <end position="294"/>
    </location>
</feature>
<evidence type="ECO:0000256" key="1">
    <source>
        <dbReference type="ARBA" id="ARBA00007274"/>
    </source>
</evidence>
<evidence type="ECO:0000256" key="2">
    <source>
        <dbReference type="ARBA" id="ARBA00022679"/>
    </source>
</evidence>
<dbReference type="CDD" id="cd03349">
    <property type="entry name" value="LbH_XAT"/>
    <property type="match status" value="1"/>
</dbReference>
<name>A0ABV2A635_9GAMM</name>
<dbReference type="EMBL" id="JBEPIJ010000001">
    <property type="protein sequence ID" value="MES0872720.1"/>
    <property type="molecule type" value="Genomic_DNA"/>
</dbReference>
<sequence length="294" mass="32696">MHPENIRHVGLMAKDLVRFGLKVYEGKSIAGSLVYESPAFILDPRRIKNCKVGAFTYFNGHTTSSMYATEVGRYGQIGESCIIGPPEHPMDWFSTHMFAFTQREYLPRFYELADAARLAPDGPTPTPFAIAPKTVIGHDAYVGAGAFVKRGVTIGVGAVVAARAVVTRDVPPYAIVAGTPARILRYRIPERLIERMLALQWWRYDLAPHKHRVDFADVVGTLSYLEDAREAGKLLPLVPRTYRVERTREGFNLDRLPQPLYFAESECPSATPISNDSSPSLRTSRRTGTTSLPA</sequence>
<keyword evidence="4 6" id="KW-0012">Acyltransferase</keyword>
<keyword evidence="3" id="KW-0677">Repeat</keyword>
<gene>
    <name evidence="6" type="ORF">ABSH63_01660</name>
</gene>
<proteinExistence type="inferred from homology"/>
<protein>
    <submittedName>
        <fullName evidence="6">CatB-related O-acetyltransferase</fullName>
        <ecNumber evidence="6">2.3.1.-</ecNumber>
    </submittedName>
</protein>
<feature type="region of interest" description="Disordered" evidence="5">
    <location>
        <begin position="267"/>
        <end position="294"/>
    </location>
</feature>
<evidence type="ECO:0000256" key="5">
    <source>
        <dbReference type="SAM" id="MobiDB-lite"/>
    </source>
</evidence>
<comment type="similarity">
    <text evidence="1">Belongs to the transferase hexapeptide repeat family.</text>
</comment>
<dbReference type="InterPro" id="IPR050179">
    <property type="entry name" value="Trans_hexapeptide_repeat"/>
</dbReference>
<dbReference type="PANTHER" id="PTHR43300">
    <property type="entry name" value="ACETYLTRANSFERASE"/>
    <property type="match status" value="1"/>
</dbReference>
<dbReference type="GO" id="GO:0016746">
    <property type="term" value="F:acyltransferase activity"/>
    <property type="evidence" value="ECO:0007669"/>
    <property type="project" value="UniProtKB-KW"/>
</dbReference>
<keyword evidence="2 6" id="KW-0808">Transferase</keyword>
<dbReference type="PANTHER" id="PTHR43300:SF12">
    <property type="entry name" value="CHLORAMPHENICOL ACETYLTRANSFERASE"/>
    <property type="match status" value="1"/>
</dbReference>
<dbReference type="PROSITE" id="PS00101">
    <property type="entry name" value="HEXAPEP_TRANSFERASES"/>
    <property type="match status" value="1"/>
</dbReference>
<evidence type="ECO:0000256" key="3">
    <source>
        <dbReference type="ARBA" id="ARBA00022737"/>
    </source>
</evidence>
<dbReference type="RefSeq" id="WP_352886823.1">
    <property type="nucleotide sequence ID" value="NZ_JBEPIJ010000001.1"/>
</dbReference>
<reference evidence="6 7" key="1">
    <citation type="submission" date="2024-06" db="EMBL/GenBank/DDBJ databases">
        <authorList>
            <person name="Li Z."/>
            <person name="Jiang Y."/>
        </authorList>
    </citation>
    <scope>NUCLEOTIDE SEQUENCE [LARGE SCALE GENOMIC DNA]</scope>
    <source>
        <strain evidence="6 7">HSW-8</strain>
    </source>
</reference>
<comment type="caution">
    <text evidence="6">The sequence shown here is derived from an EMBL/GenBank/DDBJ whole genome shotgun (WGS) entry which is preliminary data.</text>
</comment>
<evidence type="ECO:0000313" key="6">
    <source>
        <dbReference type="EMBL" id="MES0872720.1"/>
    </source>
</evidence>